<feature type="transmembrane region" description="Helical" evidence="1">
    <location>
        <begin position="1047"/>
        <end position="1070"/>
    </location>
</feature>
<feature type="transmembrane region" description="Helical" evidence="1">
    <location>
        <begin position="1254"/>
        <end position="1274"/>
    </location>
</feature>
<dbReference type="Gene3D" id="3.30.300.30">
    <property type="match status" value="1"/>
</dbReference>
<name>A0A9N8EYM9_9STRA</name>
<keyword evidence="5" id="KW-1185">Reference proteome</keyword>
<feature type="transmembrane region" description="Helical" evidence="1">
    <location>
        <begin position="714"/>
        <end position="735"/>
    </location>
</feature>
<feature type="transmembrane region" description="Helical" evidence="1">
    <location>
        <begin position="1211"/>
        <end position="1233"/>
    </location>
</feature>
<evidence type="ECO:0000256" key="1">
    <source>
        <dbReference type="SAM" id="Phobius"/>
    </source>
</evidence>
<keyword evidence="1" id="KW-0472">Membrane</keyword>
<dbReference type="OrthoDB" id="199633at2759"/>
<feature type="domain" description="AMP-dependent synthetase/ligase" evidence="2">
    <location>
        <begin position="15"/>
        <end position="423"/>
    </location>
</feature>
<feature type="transmembrane region" description="Helical" evidence="1">
    <location>
        <begin position="1000"/>
        <end position="1023"/>
    </location>
</feature>
<keyword evidence="1" id="KW-0812">Transmembrane</keyword>
<keyword evidence="1" id="KW-1133">Transmembrane helix</keyword>
<reference evidence="4" key="1">
    <citation type="submission" date="2020-06" db="EMBL/GenBank/DDBJ databases">
        <authorList>
            <consortium name="Plant Systems Biology data submission"/>
        </authorList>
    </citation>
    <scope>NUCLEOTIDE SEQUENCE</scope>
    <source>
        <strain evidence="4">D6</strain>
    </source>
</reference>
<dbReference type="SUPFAM" id="SSF56801">
    <property type="entry name" value="Acetyl-CoA synthetase-like"/>
    <property type="match status" value="1"/>
</dbReference>
<dbReference type="PANTHER" id="PTHR22754:SF32">
    <property type="entry name" value="DISCO-INTERACTING PROTEIN 2"/>
    <property type="match status" value="1"/>
</dbReference>
<dbReference type="InterPro" id="IPR025110">
    <property type="entry name" value="AMP-bd_C"/>
</dbReference>
<feature type="transmembrane region" description="Helical" evidence="1">
    <location>
        <begin position="1170"/>
        <end position="1191"/>
    </location>
</feature>
<dbReference type="InterPro" id="IPR020845">
    <property type="entry name" value="AMP-binding_CS"/>
</dbReference>
<dbReference type="InterPro" id="IPR042099">
    <property type="entry name" value="ANL_N_sf"/>
</dbReference>
<dbReference type="Gene3D" id="1.10.1200.10">
    <property type="entry name" value="ACP-like"/>
    <property type="match status" value="1"/>
</dbReference>
<dbReference type="EMBL" id="CAICTM010002434">
    <property type="protein sequence ID" value="CAB9529233.1"/>
    <property type="molecule type" value="Genomic_DNA"/>
</dbReference>
<dbReference type="Pfam" id="PF23024">
    <property type="entry name" value="AMP-dom_DIP2-like"/>
    <property type="match status" value="1"/>
</dbReference>
<dbReference type="Proteomes" id="UP001153069">
    <property type="component" value="Unassembled WGS sequence"/>
</dbReference>
<dbReference type="PANTHER" id="PTHR22754">
    <property type="entry name" value="DISCO-INTERACTING PROTEIN 2 DIP2 -RELATED"/>
    <property type="match status" value="1"/>
</dbReference>
<dbReference type="InterPro" id="IPR000873">
    <property type="entry name" value="AMP-dep_synth/lig_dom"/>
</dbReference>
<proteinExistence type="predicted"/>
<dbReference type="Gene3D" id="3.40.50.12780">
    <property type="entry name" value="N-terminal domain of ligase-like"/>
    <property type="match status" value="1"/>
</dbReference>
<comment type="caution">
    <text evidence="4">The sequence shown here is derived from an EMBL/GenBank/DDBJ whole genome shotgun (WGS) entry which is preliminary data.</text>
</comment>
<dbReference type="InterPro" id="IPR045851">
    <property type="entry name" value="AMP-bd_C_sf"/>
</dbReference>
<feature type="domain" description="AMP-binding enzyme C-terminal" evidence="3">
    <location>
        <begin position="478"/>
        <end position="578"/>
    </location>
</feature>
<feature type="transmembrane region" description="Helical" evidence="1">
    <location>
        <begin position="67"/>
        <end position="94"/>
    </location>
</feature>
<evidence type="ECO:0000313" key="4">
    <source>
        <dbReference type="EMBL" id="CAB9529233.1"/>
    </source>
</evidence>
<gene>
    <name evidence="4" type="ORF">SEMRO_2436_G327600.1</name>
</gene>
<organism evidence="4 5">
    <name type="scientific">Seminavis robusta</name>
    <dbReference type="NCBI Taxonomy" id="568900"/>
    <lineage>
        <taxon>Eukaryota</taxon>
        <taxon>Sar</taxon>
        <taxon>Stramenopiles</taxon>
        <taxon>Ochrophyta</taxon>
        <taxon>Bacillariophyta</taxon>
        <taxon>Bacillariophyceae</taxon>
        <taxon>Bacillariophycidae</taxon>
        <taxon>Naviculales</taxon>
        <taxon>Naviculaceae</taxon>
        <taxon>Seminavis</taxon>
    </lineage>
</organism>
<feature type="transmembrane region" description="Helical" evidence="1">
    <location>
        <begin position="755"/>
        <end position="776"/>
    </location>
</feature>
<dbReference type="SUPFAM" id="SSF51161">
    <property type="entry name" value="Trimeric LpxA-like enzymes"/>
    <property type="match status" value="1"/>
</dbReference>
<dbReference type="SUPFAM" id="SSF47336">
    <property type="entry name" value="ACP-like"/>
    <property type="match status" value="1"/>
</dbReference>
<protein>
    <submittedName>
        <fullName evidence="4">MSMEG_5435/MSMEI_5285</fullName>
    </submittedName>
</protein>
<evidence type="ECO:0000259" key="2">
    <source>
        <dbReference type="Pfam" id="PF00501"/>
    </source>
</evidence>
<dbReference type="PROSITE" id="PS00455">
    <property type="entry name" value="AMP_BINDING"/>
    <property type="match status" value="1"/>
</dbReference>
<dbReference type="Pfam" id="PF00501">
    <property type="entry name" value="AMP-binding"/>
    <property type="match status" value="1"/>
</dbReference>
<accession>A0A9N8EYM9</accession>
<sequence>MALCRSTFLRQLEAVADHKKNETFATWHEANGTIGQEYTFGGLWEEAGAIAYNLHHKWGVKKGEKVVLCYGFGLHFFAAFLGCLRAGVVAILVYPPFPPLTKTLTKMEKVINDCQPVLILTDMAIMAMKKVDELKPFSKSKGMWPKGIPFKVTNGTNFLTTVESFDQEDLLESDIAFYQYTSGSTGDPKGVMVTFRALEANVQINLDGLSLKCAEDGFDMDKIVGFSWLPQYHDFGLIFASIVPFAAGWRMHMMSPLTFIKKPLKWLDLMSKHKVTLGVAPDFAYHLVARKFKEEMLKKGGKCPIPNLDLSSIQYLQNGAEPIRLDTHKDFSSTFSDFGLRKTWFCSGYGLAEHVVTVSWLNEYRLSTQRPEDSKSFVAVGSKQTFHPCVDIKIVDPVNKHELPADQTGEIWIAGPSIAAGYHGKPELSSKVFQAKLLPQEDSASSQDISSTSTTFLQTGDLGFMQDGYLFVCGRIKDLLIINGVNYYPQDIELAVQCCHGVRPGCVAAFSSDDTGEADGQLEVVFEIRNANKKTAQAVCEGIKSTIMQDIGLVPSKIVALEERSIAKTTSGKIQRRRNRDLLHTNEHKVVFVLDESFKFAGDGKIAASKTTDGHQEIYHNLPPEEKFDAIIASLLGSDYDPDSGWDENGLTSLILIELNNKLAESFPATVPGDFPDQYPTPAALKEYILSPNHGSFFPIEAPSFDTSATRLPWSVVTLLQGIGVFALFLMLSVSTVPSYWCYKLIIYDGAPPSLGIFLPLVFLLWHITFTLLVCLSKWTVIGKYSSGEVPVESLYYIRWWFVDRAVHLWEMLVGRYVIGTPWQWLFYSMMGCRVHSSSKLDCFLREFDLLEIGENAEISFGIKCRKFGPWRESGPHAGSPTLRFRQIRVGNGCVVEGHLDPGVALGDGSNVVKLAALPEGAQVPPSGVATGSPAHLSGMAQPKKNTEHEKKSMAVLRITKCIWPLMELYLTFAIAGSAGWATTAGSFGTEWRYSTLLKAFLIIVLTGIGNLLVCIPMKWILIGHRKPGPVTNNSIFQDSMDWIADYHFYVSLLLLDLVASNAVLVNVFLRCMGLDIDMESKVWSEFFPPSKVDLITINKSTLSVIHFDVKQDGEYKKIHIENTSIGLGVFVDGGTTVDSVQVHPMIHVKASIRGDLSSKGTRLPVSKRLVVDLATPLIATVLFFSLIPTYEFFRVDFYTPLSGFPVVKLALALVVFCFSWSLLLLFLQCLMFPRQTFWGQKEGQTKPWSLAMFAIYMDLHCYLWDLSLLPIFFGTPFFNWFLQGMGCNIEGQALFFGHRIYDLPLMTIKDKTIIDCCIVSGHAWDYDGVNVGPTSLAGVLHEGSFCLANTHLVDSQRECHPMQFVTTRSRETA</sequence>
<evidence type="ECO:0000259" key="3">
    <source>
        <dbReference type="Pfam" id="PF23024"/>
    </source>
</evidence>
<dbReference type="InterPro" id="IPR036736">
    <property type="entry name" value="ACP-like_sf"/>
</dbReference>
<evidence type="ECO:0000313" key="5">
    <source>
        <dbReference type="Proteomes" id="UP001153069"/>
    </source>
</evidence>
<dbReference type="InterPro" id="IPR011004">
    <property type="entry name" value="Trimer_LpxA-like_sf"/>
</dbReference>